<dbReference type="Gene3D" id="3.30.379.10">
    <property type="entry name" value="Chitobiase/beta-hexosaminidase domain 2-like"/>
    <property type="match status" value="1"/>
</dbReference>
<dbReference type="InterPro" id="IPR008965">
    <property type="entry name" value="CBM2/CBM3_carb-bd_dom_sf"/>
</dbReference>
<evidence type="ECO:0000313" key="11">
    <source>
        <dbReference type="EMBL" id="KPQ17724.1"/>
    </source>
</evidence>
<protein>
    <recommendedName>
        <fullName evidence="3">beta-N-acetylhexosaminidase</fullName>
        <ecNumber evidence="3">3.2.1.52</ecNumber>
    </recommendedName>
    <alternativeName>
        <fullName evidence="6">Beta-N-acetylhexosaminidase</fullName>
    </alternativeName>
    <alternativeName>
        <fullName evidence="7">N-acetyl-beta-glucosaminidase</fullName>
    </alternativeName>
</protein>
<dbReference type="GO" id="GO:0016020">
    <property type="term" value="C:membrane"/>
    <property type="evidence" value="ECO:0007669"/>
    <property type="project" value="TreeGrafter"/>
</dbReference>
<dbReference type="GO" id="GO:0030203">
    <property type="term" value="P:glycosaminoglycan metabolic process"/>
    <property type="evidence" value="ECO:0007669"/>
    <property type="project" value="TreeGrafter"/>
</dbReference>
<dbReference type="Gene3D" id="3.20.20.80">
    <property type="entry name" value="Glycosidases"/>
    <property type="match status" value="1"/>
</dbReference>
<dbReference type="OrthoDB" id="9763537at2"/>
<dbReference type="InterPro" id="IPR004867">
    <property type="entry name" value="CHB_C_dom"/>
</dbReference>
<dbReference type="AlphaFoldDB" id="A0A0P7YBP5"/>
<dbReference type="STRING" id="1305737.GCA_000526355_01356"/>
<dbReference type="InterPro" id="IPR013783">
    <property type="entry name" value="Ig-like_fold"/>
</dbReference>
<dbReference type="PANTHER" id="PTHR22600">
    <property type="entry name" value="BETA-HEXOSAMINIDASE"/>
    <property type="match status" value="1"/>
</dbReference>
<dbReference type="InterPro" id="IPR015883">
    <property type="entry name" value="Glyco_hydro_20_cat"/>
</dbReference>
<feature type="chain" id="PRO_5006146130" description="beta-N-acetylhexosaminidase" evidence="9">
    <location>
        <begin position="22"/>
        <end position="846"/>
    </location>
</feature>
<feature type="signal peptide" evidence="9">
    <location>
        <begin position="1"/>
        <end position="21"/>
    </location>
</feature>
<comment type="caution">
    <text evidence="11">The sequence shown here is derived from an EMBL/GenBank/DDBJ whole genome shotgun (WGS) entry which is preliminary data.</text>
</comment>
<sequence length="846" mass="96139">MKRIFFFISMICLSLSSACNAQDQSGKSLNIEWKLIENKLSEPFSHQAKFIIENQSEEAIQPGWKLYFNSVFFDLNSQLKSPDFEIKHLAGDFFVLSCQERGGMIPAGEKLEIEYLSRNPHFKNSHAPDGLIFTLSDGSIASNLRYQKHEMSVWDLEKYAAGSPLPVPTPAILFSQNESLKEHSIDEIPPFIPTPRSWTTQGQAVQVTQAGLAVVGDKVFAETATYLTKQIKAHYNPEVDRAEKPVQIRISRKEGFPSEGYSLEIRDRRVLILASDEKGAFYGVQSFLALQSADFWDGLSNQLTLPQISISDHPAYSYRGFFLDVGRNFMPKDEIFRLLDLMTLYKLNTFHFHLANDEGWRLEVKALPELTEYASQRGFSENETGFLWPFYASGVEKGQSPGSGFYTQEEFREILLYAAERKIEVIPEIGFPAHSRAAIKAMEKRYERFSQLGKIEKAEEFRLIDPNDNSPYLSAQNFRDNTICVCGESVYKFFETVVSEIKAVYEDAGLSLKTFHTGGDEVPHGVWENSPLCEQFLKENKSMSKAGLGDYFRSRIGYFLKREGIQQAGWEEIGQKLEDGEVIPNPDFSDRSWQLYAWNAVAGWGGEDMAYRLANAGYPVVISSSANYYFDLSSSWDPRDPGHTWSGVTSLFNTWQTVPGKFYLSHDETVEGKPWDWEVAEQSFEKLTERGKENILGIQGQIWTETVKSPEMLESYLLPRFLALAERAWVGDPDWSDASTTREKLEKRELEWNSFVHRVGRMEIPKLEKINGGYEITISPPGLQLRDGMVHANAELPGLSIRYTTDGSEPTAESSLYSEPIPFSEKLRFRAFTKSGQGSHVSWLED</sequence>
<dbReference type="Pfam" id="PF02838">
    <property type="entry name" value="Glyco_hydro_20b"/>
    <property type="match status" value="1"/>
</dbReference>
<dbReference type="Gene3D" id="2.60.40.290">
    <property type="match status" value="1"/>
</dbReference>
<keyword evidence="5" id="KW-0326">Glycosidase</keyword>
<dbReference type="GO" id="GO:0005975">
    <property type="term" value="P:carbohydrate metabolic process"/>
    <property type="evidence" value="ECO:0007669"/>
    <property type="project" value="InterPro"/>
</dbReference>
<name>A0A0P7YBP5_9BACT</name>
<dbReference type="SUPFAM" id="SSF49384">
    <property type="entry name" value="Carbohydrate-binding domain"/>
    <property type="match status" value="1"/>
</dbReference>
<evidence type="ECO:0000256" key="6">
    <source>
        <dbReference type="ARBA" id="ARBA00030512"/>
    </source>
</evidence>
<feature type="domain" description="Chitobiase/beta-hexosaminidases N-terminal" evidence="10">
    <location>
        <begin position="27"/>
        <end position="172"/>
    </location>
</feature>
<dbReference type="InterPro" id="IPR017853">
    <property type="entry name" value="GH"/>
</dbReference>
<dbReference type="InterPro" id="IPR025705">
    <property type="entry name" value="Beta_hexosaminidase_sua/sub"/>
</dbReference>
<feature type="active site" description="Proton donor" evidence="8">
    <location>
        <position position="521"/>
    </location>
</feature>
<evidence type="ECO:0000256" key="7">
    <source>
        <dbReference type="ARBA" id="ARBA00033000"/>
    </source>
</evidence>
<dbReference type="InterPro" id="IPR012291">
    <property type="entry name" value="CBM2_carb-bd_dom_sf"/>
</dbReference>
<dbReference type="SUPFAM" id="SSF55545">
    <property type="entry name" value="beta-N-acetylhexosaminidase-like domain"/>
    <property type="match status" value="1"/>
</dbReference>
<dbReference type="InterPro" id="IPR029018">
    <property type="entry name" value="Hex-like_dom2"/>
</dbReference>
<gene>
    <name evidence="11" type="primary">hexA-2</name>
    <name evidence="11" type="ORF">HLUCCX10_06140</name>
</gene>
<evidence type="ECO:0000256" key="1">
    <source>
        <dbReference type="ARBA" id="ARBA00001231"/>
    </source>
</evidence>
<reference evidence="11 12" key="1">
    <citation type="submission" date="2015-09" db="EMBL/GenBank/DDBJ databases">
        <title>Identification and resolution of microdiversity through metagenomic sequencing of parallel consortia.</title>
        <authorList>
            <person name="Nelson W.C."/>
            <person name="Romine M.F."/>
            <person name="Lindemann S.R."/>
        </authorList>
    </citation>
    <scope>NUCLEOTIDE SEQUENCE [LARGE SCALE GENOMIC DNA]</scope>
    <source>
        <strain evidence="11">HL-49</strain>
    </source>
</reference>
<evidence type="ECO:0000256" key="4">
    <source>
        <dbReference type="ARBA" id="ARBA00022801"/>
    </source>
</evidence>
<evidence type="ECO:0000256" key="9">
    <source>
        <dbReference type="SAM" id="SignalP"/>
    </source>
</evidence>
<dbReference type="SUPFAM" id="SSF81296">
    <property type="entry name" value="E set domains"/>
    <property type="match status" value="1"/>
</dbReference>
<evidence type="ECO:0000256" key="3">
    <source>
        <dbReference type="ARBA" id="ARBA00012663"/>
    </source>
</evidence>
<dbReference type="PROSITE" id="PS51257">
    <property type="entry name" value="PROKAR_LIPOPROTEIN"/>
    <property type="match status" value="1"/>
</dbReference>
<dbReference type="InterPro" id="IPR004866">
    <property type="entry name" value="CHB/HEX_N_dom"/>
</dbReference>
<evidence type="ECO:0000259" key="10">
    <source>
        <dbReference type="SMART" id="SM01081"/>
    </source>
</evidence>
<keyword evidence="9" id="KW-0732">Signal</keyword>
<organism evidence="11 12">
    <name type="scientific">Algoriphagus marincola HL-49</name>
    <dbReference type="NCBI Taxonomy" id="1305737"/>
    <lineage>
        <taxon>Bacteria</taxon>
        <taxon>Pseudomonadati</taxon>
        <taxon>Bacteroidota</taxon>
        <taxon>Cytophagia</taxon>
        <taxon>Cytophagales</taxon>
        <taxon>Cyclobacteriaceae</taxon>
        <taxon>Algoriphagus</taxon>
    </lineage>
</organism>
<proteinExistence type="inferred from homology"/>
<dbReference type="SUPFAM" id="SSF51445">
    <property type="entry name" value="(Trans)glycosidases"/>
    <property type="match status" value="1"/>
</dbReference>
<dbReference type="SMART" id="SM01081">
    <property type="entry name" value="CHB_HEX"/>
    <property type="match status" value="1"/>
</dbReference>
<dbReference type="Gene3D" id="2.60.40.10">
    <property type="entry name" value="Immunoglobulins"/>
    <property type="match status" value="1"/>
</dbReference>
<dbReference type="Pfam" id="PF00728">
    <property type="entry name" value="Glyco_hydro_20"/>
    <property type="match status" value="1"/>
</dbReference>
<dbReference type="InterPro" id="IPR015882">
    <property type="entry name" value="HEX_bac_N"/>
</dbReference>
<dbReference type="InterPro" id="IPR059177">
    <property type="entry name" value="GH29D-like_dom"/>
</dbReference>
<evidence type="ECO:0000256" key="5">
    <source>
        <dbReference type="ARBA" id="ARBA00023295"/>
    </source>
</evidence>
<dbReference type="Pfam" id="PF13290">
    <property type="entry name" value="CHB_HEX_C_1"/>
    <property type="match status" value="1"/>
</dbReference>
<evidence type="ECO:0000256" key="8">
    <source>
        <dbReference type="PIRSR" id="PIRSR625705-1"/>
    </source>
</evidence>
<comment type="catalytic activity">
    <reaction evidence="1">
        <text>Hydrolysis of terminal non-reducing N-acetyl-D-hexosamine residues in N-acetyl-beta-D-hexosaminides.</text>
        <dbReference type="EC" id="3.2.1.52"/>
    </reaction>
</comment>
<dbReference type="eggNOG" id="COG3525">
    <property type="taxonomic scope" value="Bacteria"/>
</dbReference>
<dbReference type="EMBL" id="LJXT01000029">
    <property type="protein sequence ID" value="KPQ17724.1"/>
    <property type="molecule type" value="Genomic_DNA"/>
</dbReference>
<dbReference type="EC" id="3.2.1.52" evidence="3"/>
<dbReference type="PANTHER" id="PTHR22600:SF57">
    <property type="entry name" value="BETA-N-ACETYLHEXOSAMINIDASE"/>
    <property type="match status" value="1"/>
</dbReference>
<dbReference type="PATRIC" id="fig|1305737.6.peg.1893"/>
<dbReference type="CDD" id="cd02847">
    <property type="entry name" value="E_set_Chitobiase_C"/>
    <property type="match status" value="1"/>
</dbReference>
<dbReference type="InterPro" id="IPR014756">
    <property type="entry name" value="Ig_E-set"/>
</dbReference>
<dbReference type="GO" id="GO:0004563">
    <property type="term" value="F:beta-N-acetylhexosaminidase activity"/>
    <property type="evidence" value="ECO:0007669"/>
    <property type="project" value="UniProtKB-EC"/>
</dbReference>
<dbReference type="GO" id="GO:0030247">
    <property type="term" value="F:polysaccharide binding"/>
    <property type="evidence" value="ECO:0007669"/>
    <property type="project" value="InterPro"/>
</dbReference>
<evidence type="ECO:0000313" key="12">
    <source>
        <dbReference type="Proteomes" id="UP000050421"/>
    </source>
</evidence>
<keyword evidence="4" id="KW-0378">Hydrolase</keyword>
<dbReference type="Proteomes" id="UP000050421">
    <property type="component" value="Unassembled WGS sequence"/>
</dbReference>
<accession>A0A0P7YBP5</accession>
<dbReference type="PRINTS" id="PR00738">
    <property type="entry name" value="GLHYDRLASE20"/>
</dbReference>
<evidence type="ECO:0000256" key="2">
    <source>
        <dbReference type="ARBA" id="ARBA00006285"/>
    </source>
</evidence>
<comment type="similarity">
    <text evidence="2">Belongs to the glycosyl hydrolase 20 family.</text>
</comment>